<reference evidence="4" key="1">
    <citation type="submission" date="2010-02" db="EMBL/GenBank/DDBJ databases">
        <title>Complete sequence of Ferroglobus placidus DSM 10642.</title>
        <authorList>
            <consortium name="US DOE Joint Genome Institute"/>
            <person name="Lucas S."/>
            <person name="Copeland A."/>
            <person name="Lapidus A."/>
            <person name="Cheng J.-F."/>
            <person name="Bruce D."/>
            <person name="Goodwin L."/>
            <person name="Pitluck S."/>
            <person name="Saunders E."/>
            <person name="Brettin T."/>
            <person name="Detter J.C."/>
            <person name="Han C."/>
            <person name="Tapia R."/>
            <person name="Larimer F."/>
            <person name="Land M."/>
            <person name="Hauser L."/>
            <person name="Kyrpides N."/>
            <person name="Ivanova N."/>
            <person name="Holmes D."/>
            <person name="Lovley D."/>
            <person name="Kyrpides N."/>
            <person name="Anderson I.J."/>
            <person name="Woyke T."/>
        </authorList>
    </citation>
    <scope>NUCLEOTIDE SEQUENCE [LARGE SCALE GENOMIC DNA]</scope>
    <source>
        <strain evidence="4">DSM 10642 / AEDII12DO</strain>
    </source>
</reference>
<dbReference type="PaxDb" id="589924-Ferp_1852"/>
<evidence type="ECO:0000313" key="4">
    <source>
        <dbReference type="Proteomes" id="UP000002613"/>
    </source>
</evidence>
<comment type="similarity">
    <text evidence="1">Belongs to the UPF0332 family.</text>
</comment>
<dbReference type="Gene3D" id="1.20.120.330">
    <property type="entry name" value="Nucleotidyltransferases domain 2"/>
    <property type="match status" value="1"/>
</dbReference>
<dbReference type="AlphaFoldDB" id="D3RZT2"/>
<sequence length="123" mass="14195">MKEEITKLIEKAERSLEVAKVLLERGDYDFAVSRAYYAMFYCAKAMLLSRGITTKRHSSTISLFCENFVKSGEFSEELASYLIDAFRKRQIGDCDVFVMPTREEGKDFVREVKRLLRESGGNE</sequence>
<protein>
    <submittedName>
        <fullName evidence="3">HEPN domain protein</fullName>
    </submittedName>
</protein>
<proteinExistence type="inferred from homology"/>
<dbReference type="EMBL" id="CP001899">
    <property type="protein sequence ID" value="ADC65995.1"/>
    <property type="molecule type" value="Genomic_DNA"/>
</dbReference>
<reference evidence="3 4" key="2">
    <citation type="journal article" date="2011" name="Stand. Genomic Sci.">
        <title>Complete genome sequence of Ferroglobus placidus AEDII12DO.</title>
        <authorList>
            <person name="Anderson I."/>
            <person name="Risso C."/>
            <person name="Holmes D."/>
            <person name="Lucas S."/>
            <person name="Copeland A."/>
            <person name="Lapidus A."/>
            <person name="Cheng J.F."/>
            <person name="Bruce D."/>
            <person name="Goodwin L."/>
            <person name="Pitluck S."/>
            <person name="Saunders E."/>
            <person name="Brettin T."/>
            <person name="Detter J.C."/>
            <person name="Han C."/>
            <person name="Tapia R."/>
            <person name="Larimer F."/>
            <person name="Land M."/>
            <person name="Hauser L."/>
            <person name="Woyke T."/>
            <person name="Lovley D."/>
            <person name="Kyrpides N."/>
            <person name="Ivanova N."/>
        </authorList>
    </citation>
    <scope>NUCLEOTIDE SEQUENCE [LARGE SCALE GENOMIC DNA]</scope>
    <source>
        <strain evidence="4">DSM 10642 / AEDII12DO</strain>
    </source>
</reference>
<dbReference type="HOGENOM" id="CLU_151247_1_0_2"/>
<organism evidence="3 4">
    <name type="scientific">Ferroglobus placidus (strain DSM 10642 / AEDII12DO)</name>
    <dbReference type="NCBI Taxonomy" id="589924"/>
    <lineage>
        <taxon>Archaea</taxon>
        <taxon>Methanobacteriati</taxon>
        <taxon>Methanobacteriota</taxon>
        <taxon>Archaeoglobi</taxon>
        <taxon>Archaeoglobales</taxon>
        <taxon>Archaeoglobaceae</taxon>
        <taxon>Ferroglobus</taxon>
    </lineage>
</organism>
<dbReference type="Proteomes" id="UP000002613">
    <property type="component" value="Chromosome"/>
</dbReference>
<gene>
    <name evidence="3" type="ordered locus">Ferp_1852</name>
</gene>
<name>D3RZT2_FERPA</name>
<dbReference type="OrthoDB" id="101012at2157"/>
<evidence type="ECO:0000259" key="2">
    <source>
        <dbReference type="Pfam" id="PF05168"/>
    </source>
</evidence>
<dbReference type="PANTHER" id="PTHR36565:SF1">
    <property type="entry name" value="UPF0332 PROTEIN TM_1000"/>
    <property type="match status" value="1"/>
</dbReference>
<dbReference type="RefSeq" id="WP_012966334.1">
    <property type="nucleotide sequence ID" value="NC_013849.1"/>
</dbReference>
<dbReference type="GeneID" id="8779381"/>
<dbReference type="eggNOG" id="arCOG02123">
    <property type="taxonomic scope" value="Archaea"/>
</dbReference>
<dbReference type="PANTHER" id="PTHR36565">
    <property type="entry name" value="UPF0332 PROTEIN TM_1000"/>
    <property type="match status" value="1"/>
</dbReference>
<dbReference type="InterPro" id="IPR052226">
    <property type="entry name" value="UPF0332_toxin"/>
</dbReference>
<dbReference type="Pfam" id="PF05168">
    <property type="entry name" value="HEPN"/>
    <property type="match status" value="1"/>
</dbReference>
<dbReference type="SUPFAM" id="SSF81593">
    <property type="entry name" value="Nucleotidyltransferase substrate binding subunit/domain"/>
    <property type="match status" value="1"/>
</dbReference>
<evidence type="ECO:0000313" key="3">
    <source>
        <dbReference type="EMBL" id="ADC65995.1"/>
    </source>
</evidence>
<keyword evidence="4" id="KW-1185">Reference proteome</keyword>
<evidence type="ECO:0000256" key="1">
    <source>
        <dbReference type="ARBA" id="ARBA00038248"/>
    </source>
</evidence>
<dbReference type="KEGG" id="fpl:Ferp_1852"/>
<feature type="domain" description="HEPN" evidence="2">
    <location>
        <begin position="7"/>
        <end position="117"/>
    </location>
</feature>
<accession>D3RZT2</accession>
<dbReference type="InterPro" id="IPR007842">
    <property type="entry name" value="HEPN_dom"/>
</dbReference>
<dbReference type="STRING" id="589924.Ferp_1852"/>